<reference evidence="1" key="1">
    <citation type="submission" date="2014-11" db="EMBL/GenBank/DDBJ databases">
        <authorList>
            <person name="Amaro Gonzalez C."/>
        </authorList>
    </citation>
    <scope>NUCLEOTIDE SEQUENCE</scope>
</reference>
<organism evidence="1">
    <name type="scientific">Anguilla anguilla</name>
    <name type="common">European freshwater eel</name>
    <name type="synonym">Muraena anguilla</name>
    <dbReference type="NCBI Taxonomy" id="7936"/>
    <lineage>
        <taxon>Eukaryota</taxon>
        <taxon>Metazoa</taxon>
        <taxon>Chordata</taxon>
        <taxon>Craniata</taxon>
        <taxon>Vertebrata</taxon>
        <taxon>Euteleostomi</taxon>
        <taxon>Actinopterygii</taxon>
        <taxon>Neopterygii</taxon>
        <taxon>Teleostei</taxon>
        <taxon>Anguilliformes</taxon>
        <taxon>Anguillidae</taxon>
        <taxon>Anguilla</taxon>
    </lineage>
</organism>
<dbReference type="AlphaFoldDB" id="A0A0E9RHW7"/>
<evidence type="ECO:0000313" key="1">
    <source>
        <dbReference type="EMBL" id="JAH28726.1"/>
    </source>
</evidence>
<accession>A0A0E9RHW7</accession>
<proteinExistence type="predicted"/>
<name>A0A0E9RHW7_ANGAN</name>
<sequence length="47" mass="5426">MTLNMNVKTNLMLSIVTICAFIKTYIRETQGWITVIANRYSVIFSIL</sequence>
<protein>
    <submittedName>
        <fullName evidence="1">Uncharacterized protein</fullName>
    </submittedName>
</protein>
<dbReference type="EMBL" id="GBXM01079851">
    <property type="protein sequence ID" value="JAH28726.1"/>
    <property type="molecule type" value="Transcribed_RNA"/>
</dbReference>
<reference evidence="1" key="2">
    <citation type="journal article" date="2015" name="Fish Shellfish Immunol.">
        <title>Early steps in the European eel (Anguilla anguilla)-Vibrio vulnificus interaction in the gills: Role of the RtxA13 toxin.</title>
        <authorList>
            <person name="Callol A."/>
            <person name="Pajuelo D."/>
            <person name="Ebbesson L."/>
            <person name="Teles M."/>
            <person name="MacKenzie S."/>
            <person name="Amaro C."/>
        </authorList>
    </citation>
    <scope>NUCLEOTIDE SEQUENCE</scope>
</reference>